<name>A0A5R9KMI2_9BACT</name>
<protein>
    <submittedName>
        <fullName evidence="1">Uncharacterized protein</fullName>
    </submittedName>
</protein>
<sequence length="373" mass="44017">MKDFNYWKKLHETEHLEEFSKDSVGLLWLKVKSIVRKELITEFAKDYDIELAETSLSKQFVELFNLLSSNSIDESHQKLNDYIRKTNLSQLQNLDTQQLVSELYKLRNFDWGGDYQNALDKYLVSRYVKVLKSYDTLMSKFETEINVAVQGYVLNSWYNHWSSILIEHIFKSHNAVLPTVGQIKSVDFFINDIPFDLKVTYLPAEYIKERRAEKKLPVELTFLKAKAREAKIYFDKDAKPNEIYYEITEKMKDKGDEFCLAVLDTIKSEKLEILNEVQENPKILSKWLYENQGDMRFGSENRLFLVLVDTNDFSNSWKLKRDLALLEPTIFDYLNNFQYDSSNADELLIQYNFPKTSQTEYQSLADIIFVVKT</sequence>
<evidence type="ECO:0000313" key="1">
    <source>
        <dbReference type="EMBL" id="TLU97246.1"/>
    </source>
</evidence>
<dbReference type="OrthoDB" id="378656at2"/>
<dbReference type="EMBL" id="VCEI01000009">
    <property type="protein sequence ID" value="TLU97246.1"/>
    <property type="molecule type" value="Genomic_DNA"/>
</dbReference>
<dbReference type="RefSeq" id="WP_138279466.1">
    <property type="nucleotide sequence ID" value="NZ_BMGE01000019.1"/>
</dbReference>
<dbReference type="AlphaFoldDB" id="A0A5R9KMI2"/>
<comment type="caution">
    <text evidence="1">The sequence shown here is derived from an EMBL/GenBank/DDBJ whole genome shotgun (WGS) entry which is preliminary data.</text>
</comment>
<evidence type="ECO:0000313" key="2">
    <source>
        <dbReference type="Proteomes" id="UP000309788"/>
    </source>
</evidence>
<keyword evidence="2" id="KW-1185">Reference proteome</keyword>
<accession>A0A5R9KMI2</accession>
<dbReference type="Proteomes" id="UP000309788">
    <property type="component" value="Unassembled WGS sequence"/>
</dbReference>
<reference evidence="1 2" key="1">
    <citation type="submission" date="2019-05" db="EMBL/GenBank/DDBJ databases">
        <authorList>
            <person name="Qu J.-H."/>
        </authorList>
    </citation>
    <scope>NUCLEOTIDE SEQUENCE [LARGE SCALE GENOMIC DNA]</scope>
    <source>
        <strain evidence="1 2">Z12</strain>
    </source>
</reference>
<proteinExistence type="predicted"/>
<organism evidence="1 2">
    <name type="scientific">Dyadobacter sediminis</name>
    <dbReference type="NCBI Taxonomy" id="1493691"/>
    <lineage>
        <taxon>Bacteria</taxon>
        <taxon>Pseudomonadati</taxon>
        <taxon>Bacteroidota</taxon>
        <taxon>Cytophagia</taxon>
        <taxon>Cytophagales</taxon>
        <taxon>Spirosomataceae</taxon>
        <taxon>Dyadobacter</taxon>
    </lineage>
</organism>
<gene>
    <name evidence="1" type="ORF">FEM55_00990</name>
</gene>